<dbReference type="PANTHER" id="PTHR36787">
    <property type="entry name" value="TRANSMEMBRANE PROTEIN"/>
    <property type="match status" value="1"/>
</dbReference>
<accession>A0A9D5C942</accession>
<dbReference type="Proteomes" id="UP001085076">
    <property type="component" value="Miscellaneous, Linkage group lg06"/>
</dbReference>
<evidence type="ECO:0000313" key="3">
    <source>
        <dbReference type="EMBL" id="KAJ0968694.1"/>
    </source>
</evidence>
<protein>
    <submittedName>
        <fullName evidence="3">Uncharacterized protein</fullName>
    </submittedName>
</protein>
<proteinExistence type="predicted"/>
<gene>
    <name evidence="3" type="ORF">J5N97_021571</name>
</gene>
<feature type="region of interest" description="Disordered" evidence="1">
    <location>
        <begin position="72"/>
        <end position="98"/>
    </location>
</feature>
<keyword evidence="4" id="KW-1185">Reference proteome</keyword>
<name>A0A9D5C942_9LILI</name>
<dbReference type="EMBL" id="JAGGNH010000006">
    <property type="protein sequence ID" value="KAJ0968694.1"/>
    <property type="molecule type" value="Genomic_DNA"/>
</dbReference>
<keyword evidence="2" id="KW-0732">Signal</keyword>
<organism evidence="3 4">
    <name type="scientific">Dioscorea zingiberensis</name>
    <dbReference type="NCBI Taxonomy" id="325984"/>
    <lineage>
        <taxon>Eukaryota</taxon>
        <taxon>Viridiplantae</taxon>
        <taxon>Streptophyta</taxon>
        <taxon>Embryophyta</taxon>
        <taxon>Tracheophyta</taxon>
        <taxon>Spermatophyta</taxon>
        <taxon>Magnoliopsida</taxon>
        <taxon>Liliopsida</taxon>
        <taxon>Dioscoreales</taxon>
        <taxon>Dioscoreaceae</taxon>
        <taxon>Dioscorea</taxon>
    </lineage>
</organism>
<evidence type="ECO:0000256" key="2">
    <source>
        <dbReference type="SAM" id="SignalP"/>
    </source>
</evidence>
<dbReference type="AlphaFoldDB" id="A0A9D5C942"/>
<evidence type="ECO:0000256" key="1">
    <source>
        <dbReference type="SAM" id="MobiDB-lite"/>
    </source>
</evidence>
<feature type="chain" id="PRO_5039732411" evidence="2">
    <location>
        <begin position="17"/>
        <end position="262"/>
    </location>
</feature>
<sequence length="262" mass="30696">MAYFRMFLNMLYALLARLAPRQNEQNLEQHDQGHASFVVRVNPYMGEVPEILPPNLIPINYTVVRRVNHNSANGGEDEHELEPEHEWQQQHELPRPRDPEARPVVLERHQIRFLNNVTNMVRLTILALILNQQGPWERIITLFLFALFVCLYRARIIPPFPWFAREWAPPGRWHAPVRENDPPVEPNDDDAPSEEPKVQENSLAEEMKKLPKVRTSILREEEEKCTTMNEHEVVIACPQPRRLVVRSVSNHQLFLSEVVVRI</sequence>
<feature type="signal peptide" evidence="2">
    <location>
        <begin position="1"/>
        <end position="16"/>
    </location>
</feature>
<comment type="caution">
    <text evidence="3">The sequence shown here is derived from an EMBL/GenBank/DDBJ whole genome shotgun (WGS) entry which is preliminary data.</text>
</comment>
<feature type="region of interest" description="Disordered" evidence="1">
    <location>
        <begin position="174"/>
        <end position="203"/>
    </location>
</feature>
<feature type="compositionally biased region" description="Basic and acidic residues" evidence="1">
    <location>
        <begin position="82"/>
        <end position="98"/>
    </location>
</feature>
<reference evidence="3" key="2">
    <citation type="journal article" date="2022" name="Hortic Res">
        <title>The genome of Dioscorea zingiberensis sheds light on the biosynthesis, origin and evolution of the medicinally important diosgenin saponins.</title>
        <authorList>
            <person name="Li Y."/>
            <person name="Tan C."/>
            <person name="Li Z."/>
            <person name="Guo J."/>
            <person name="Li S."/>
            <person name="Chen X."/>
            <person name="Wang C."/>
            <person name="Dai X."/>
            <person name="Yang H."/>
            <person name="Song W."/>
            <person name="Hou L."/>
            <person name="Xu J."/>
            <person name="Tong Z."/>
            <person name="Xu A."/>
            <person name="Yuan X."/>
            <person name="Wang W."/>
            <person name="Yang Q."/>
            <person name="Chen L."/>
            <person name="Sun Z."/>
            <person name="Wang K."/>
            <person name="Pan B."/>
            <person name="Chen J."/>
            <person name="Bao Y."/>
            <person name="Liu F."/>
            <person name="Qi X."/>
            <person name="Gang D.R."/>
            <person name="Wen J."/>
            <person name="Li J."/>
        </authorList>
    </citation>
    <scope>NUCLEOTIDE SEQUENCE</scope>
    <source>
        <strain evidence="3">Dzin_1.0</strain>
    </source>
</reference>
<reference evidence="3" key="1">
    <citation type="submission" date="2021-03" db="EMBL/GenBank/DDBJ databases">
        <authorList>
            <person name="Li Z."/>
            <person name="Yang C."/>
        </authorList>
    </citation>
    <scope>NUCLEOTIDE SEQUENCE</scope>
    <source>
        <strain evidence="3">Dzin_1.0</strain>
        <tissue evidence="3">Leaf</tissue>
    </source>
</reference>
<evidence type="ECO:0000313" key="4">
    <source>
        <dbReference type="Proteomes" id="UP001085076"/>
    </source>
</evidence>